<dbReference type="EMBL" id="JAOYFB010000038">
    <property type="protein sequence ID" value="KAK4027811.1"/>
    <property type="molecule type" value="Genomic_DNA"/>
</dbReference>
<sequence>MQTRGHPEPGVFSNSPLFPVLLEPHTARLYGGWWLGGENIFRLQGYVCIRRSSSAFGNATTPQREKNEPMDTLQHKGNENKIKI</sequence>
<name>A0ABR0ARR0_9CRUS</name>
<feature type="region of interest" description="Disordered" evidence="1">
    <location>
        <begin position="57"/>
        <end position="84"/>
    </location>
</feature>
<evidence type="ECO:0000256" key="1">
    <source>
        <dbReference type="SAM" id="MobiDB-lite"/>
    </source>
</evidence>
<accession>A0ABR0ARR0</accession>
<feature type="compositionally biased region" description="Basic and acidic residues" evidence="1">
    <location>
        <begin position="63"/>
        <end position="84"/>
    </location>
</feature>
<protein>
    <submittedName>
        <fullName evidence="2">Uncharacterized protein</fullName>
    </submittedName>
</protein>
<gene>
    <name evidence="2" type="ORF">OUZ56_016953</name>
</gene>
<comment type="caution">
    <text evidence="2">The sequence shown here is derived from an EMBL/GenBank/DDBJ whole genome shotgun (WGS) entry which is preliminary data.</text>
</comment>
<proteinExistence type="predicted"/>
<evidence type="ECO:0000313" key="2">
    <source>
        <dbReference type="EMBL" id="KAK4027811.1"/>
    </source>
</evidence>
<organism evidence="2 3">
    <name type="scientific">Daphnia magna</name>
    <dbReference type="NCBI Taxonomy" id="35525"/>
    <lineage>
        <taxon>Eukaryota</taxon>
        <taxon>Metazoa</taxon>
        <taxon>Ecdysozoa</taxon>
        <taxon>Arthropoda</taxon>
        <taxon>Crustacea</taxon>
        <taxon>Branchiopoda</taxon>
        <taxon>Diplostraca</taxon>
        <taxon>Cladocera</taxon>
        <taxon>Anomopoda</taxon>
        <taxon>Daphniidae</taxon>
        <taxon>Daphnia</taxon>
    </lineage>
</organism>
<reference evidence="2 3" key="1">
    <citation type="journal article" date="2023" name="Nucleic Acids Res.">
        <title>The hologenome of Daphnia magna reveals possible DNA methylation and microbiome-mediated evolution of the host genome.</title>
        <authorList>
            <person name="Chaturvedi A."/>
            <person name="Li X."/>
            <person name="Dhandapani V."/>
            <person name="Marshall H."/>
            <person name="Kissane S."/>
            <person name="Cuenca-Cambronero M."/>
            <person name="Asole G."/>
            <person name="Calvet F."/>
            <person name="Ruiz-Romero M."/>
            <person name="Marangio P."/>
            <person name="Guigo R."/>
            <person name="Rago D."/>
            <person name="Mirbahai L."/>
            <person name="Eastwood N."/>
            <person name="Colbourne J.K."/>
            <person name="Zhou J."/>
            <person name="Mallon E."/>
            <person name="Orsini L."/>
        </authorList>
    </citation>
    <scope>NUCLEOTIDE SEQUENCE [LARGE SCALE GENOMIC DNA]</scope>
    <source>
        <strain evidence="2">LRV0_1</strain>
    </source>
</reference>
<dbReference type="Proteomes" id="UP001234178">
    <property type="component" value="Unassembled WGS sequence"/>
</dbReference>
<keyword evidence="3" id="KW-1185">Reference proteome</keyword>
<evidence type="ECO:0000313" key="3">
    <source>
        <dbReference type="Proteomes" id="UP001234178"/>
    </source>
</evidence>